<protein>
    <submittedName>
        <fullName evidence="2">Uncharacterized protein</fullName>
    </submittedName>
</protein>
<organism evidence="2 3">
    <name type="scientific">Termitidicoccus mucosus</name>
    <dbReference type="NCBI Taxonomy" id="1184151"/>
    <lineage>
        <taxon>Bacteria</taxon>
        <taxon>Pseudomonadati</taxon>
        <taxon>Verrucomicrobiota</taxon>
        <taxon>Opitutia</taxon>
        <taxon>Opitutales</taxon>
        <taxon>Opitutaceae</taxon>
        <taxon>Termitidicoccus</taxon>
    </lineage>
</organism>
<dbReference type="Proteomes" id="UP000078486">
    <property type="component" value="Unassembled WGS sequence"/>
</dbReference>
<gene>
    <name evidence="2" type="ORF">AW736_09520</name>
</gene>
<evidence type="ECO:0000256" key="1">
    <source>
        <dbReference type="SAM" id="MobiDB-lite"/>
    </source>
</evidence>
<accession>A0A178IK02</accession>
<comment type="caution">
    <text evidence="2">The sequence shown here is derived from an EMBL/GenBank/DDBJ whole genome shotgun (WGS) entry which is preliminary data.</text>
</comment>
<sequence length="102" mass="11182">MKTSAPPQPGTQERVVASHGGDKSVEPLPVMDRHRSIFEQAKTHLEKTLGKSPTCEDLMRLWLATATPWDVARVFESAVLDISGSDLLPLPGEDYNQSLLAL</sequence>
<dbReference type="AlphaFoldDB" id="A0A178IK02"/>
<dbReference type="STRING" id="1184151.AW736_09520"/>
<reference evidence="2 3" key="1">
    <citation type="submission" date="2016-01" db="EMBL/GenBank/DDBJ databases">
        <title>High potential of lignocellulose degradation of a new Verrucomicrobia species.</title>
        <authorList>
            <person name="Wang Y."/>
            <person name="Shi Y."/>
            <person name="Qiu Z."/>
            <person name="Liu S."/>
            <person name="Yang H."/>
        </authorList>
    </citation>
    <scope>NUCLEOTIDE SEQUENCE [LARGE SCALE GENOMIC DNA]</scope>
    <source>
        <strain evidence="2 3">TSB47</strain>
    </source>
</reference>
<dbReference type="RefSeq" id="WP_068770058.1">
    <property type="nucleotide sequence ID" value="NZ_CP109796.1"/>
</dbReference>
<keyword evidence="3" id="KW-1185">Reference proteome</keyword>
<proteinExistence type="predicted"/>
<name>A0A178IK02_9BACT</name>
<feature type="region of interest" description="Disordered" evidence="1">
    <location>
        <begin position="1"/>
        <end position="28"/>
    </location>
</feature>
<evidence type="ECO:0000313" key="2">
    <source>
        <dbReference type="EMBL" id="OAM90021.1"/>
    </source>
</evidence>
<evidence type="ECO:0000313" key="3">
    <source>
        <dbReference type="Proteomes" id="UP000078486"/>
    </source>
</evidence>
<dbReference type="EMBL" id="LRRQ01000075">
    <property type="protein sequence ID" value="OAM90021.1"/>
    <property type="molecule type" value="Genomic_DNA"/>
</dbReference>